<evidence type="ECO:0000313" key="3">
    <source>
        <dbReference type="Proteomes" id="UP001218895"/>
    </source>
</evidence>
<organism evidence="2 3">
    <name type="scientific">Methanomicrobium antiquum</name>
    <dbReference type="NCBI Taxonomy" id="487686"/>
    <lineage>
        <taxon>Archaea</taxon>
        <taxon>Methanobacteriati</taxon>
        <taxon>Methanobacteriota</taxon>
        <taxon>Stenosarchaea group</taxon>
        <taxon>Methanomicrobia</taxon>
        <taxon>Methanomicrobiales</taxon>
        <taxon>Methanomicrobiaceae</taxon>
        <taxon>Methanomicrobium</taxon>
    </lineage>
</organism>
<dbReference type="InterPro" id="IPR007842">
    <property type="entry name" value="HEPN_dom"/>
</dbReference>
<feature type="domain" description="HEPN" evidence="1">
    <location>
        <begin position="26"/>
        <end position="130"/>
    </location>
</feature>
<dbReference type="Gene3D" id="1.20.120.330">
    <property type="entry name" value="Nucleotidyltransferases domain 2"/>
    <property type="match status" value="1"/>
</dbReference>
<dbReference type="GeneID" id="79950889"/>
<sequence length="153" mass="17718">MSEIEWCKDQRKGLHLIEPNDNLSDAYLKKAEEALETMNSIDSPDWIISIGYYCMYYSMYAVLMKAGIKSEIHTCTTECIKEYFGKFFSQADLDTVEDARVMRVESQYSIARESAQRQASEIVANAPVFLLKCKYVCSKITKKDIKQIRSNFY</sequence>
<dbReference type="EMBL" id="CP091092">
    <property type="protein sequence ID" value="WFN36611.1"/>
    <property type="molecule type" value="Genomic_DNA"/>
</dbReference>
<dbReference type="Proteomes" id="UP001218895">
    <property type="component" value="Chromosome"/>
</dbReference>
<accession>A0AAF0JMN5</accession>
<dbReference type="Pfam" id="PF05168">
    <property type="entry name" value="HEPN"/>
    <property type="match status" value="1"/>
</dbReference>
<proteinExistence type="predicted"/>
<dbReference type="AlphaFoldDB" id="A0AAF0JMN5"/>
<reference evidence="2" key="1">
    <citation type="submission" date="2022-01" db="EMBL/GenBank/DDBJ databases">
        <title>Complete genome of Methanomicrobium antiquum DSM 21220.</title>
        <authorList>
            <person name="Chen S.-C."/>
            <person name="You Y.-T."/>
            <person name="Zhou Y.-Z."/>
            <person name="Lai M.-C."/>
        </authorList>
    </citation>
    <scope>NUCLEOTIDE SEQUENCE</scope>
    <source>
        <strain evidence="2">DSM 21220</strain>
    </source>
</reference>
<keyword evidence="3" id="KW-1185">Reference proteome</keyword>
<dbReference type="RefSeq" id="WP_278099445.1">
    <property type="nucleotide sequence ID" value="NZ_CP091092.1"/>
</dbReference>
<evidence type="ECO:0000313" key="2">
    <source>
        <dbReference type="EMBL" id="WFN36611.1"/>
    </source>
</evidence>
<protein>
    <submittedName>
        <fullName evidence="2">HEPN domain-containing protein</fullName>
    </submittedName>
</protein>
<name>A0AAF0JMN5_9EURY</name>
<gene>
    <name evidence="2" type="ORF">L1994_10785</name>
</gene>
<evidence type="ECO:0000259" key="1">
    <source>
        <dbReference type="Pfam" id="PF05168"/>
    </source>
</evidence>
<dbReference type="KEGG" id="manq:L1994_10785"/>